<evidence type="ECO:0000256" key="3">
    <source>
        <dbReference type="ARBA" id="ARBA00022722"/>
    </source>
</evidence>
<evidence type="ECO:0000259" key="7">
    <source>
        <dbReference type="PROSITE" id="PS50994"/>
    </source>
</evidence>
<comment type="caution">
    <text evidence="8">The sequence shown here is derived from an EMBL/GenBank/DDBJ whole genome shotgun (WGS) entry which is preliminary data.</text>
</comment>
<evidence type="ECO:0000256" key="6">
    <source>
        <dbReference type="ARBA" id="ARBA00022918"/>
    </source>
</evidence>
<keyword evidence="2" id="KW-0548">Nucleotidyltransferase</keyword>
<organism evidence="8 9">
    <name type="scientific">Taxus chinensis</name>
    <name type="common">Chinese yew</name>
    <name type="synonym">Taxus wallichiana var. chinensis</name>
    <dbReference type="NCBI Taxonomy" id="29808"/>
    <lineage>
        <taxon>Eukaryota</taxon>
        <taxon>Viridiplantae</taxon>
        <taxon>Streptophyta</taxon>
        <taxon>Embryophyta</taxon>
        <taxon>Tracheophyta</taxon>
        <taxon>Spermatophyta</taxon>
        <taxon>Pinopsida</taxon>
        <taxon>Pinidae</taxon>
        <taxon>Conifers II</taxon>
        <taxon>Cupressales</taxon>
        <taxon>Taxaceae</taxon>
        <taxon>Taxus</taxon>
    </lineage>
</organism>
<dbReference type="AlphaFoldDB" id="A0AA38CG24"/>
<dbReference type="GO" id="GO:0003676">
    <property type="term" value="F:nucleic acid binding"/>
    <property type="evidence" value="ECO:0007669"/>
    <property type="project" value="InterPro"/>
</dbReference>
<dbReference type="InterPro" id="IPR043502">
    <property type="entry name" value="DNA/RNA_pol_sf"/>
</dbReference>
<dbReference type="Proteomes" id="UP000824469">
    <property type="component" value="Unassembled WGS sequence"/>
</dbReference>
<keyword evidence="4" id="KW-0255">Endonuclease</keyword>
<gene>
    <name evidence="8" type="ORF">KI387_044108</name>
</gene>
<keyword evidence="5" id="KW-0378">Hydrolase</keyword>
<evidence type="ECO:0000313" key="8">
    <source>
        <dbReference type="EMBL" id="KAH9299885.1"/>
    </source>
</evidence>
<protein>
    <recommendedName>
        <fullName evidence="7">Integrase catalytic domain-containing protein</fullName>
    </recommendedName>
</protein>
<dbReference type="GO" id="GO:0015074">
    <property type="term" value="P:DNA integration"/>
    <property type="evidence" value="ECO:0007669"/>
    <property type="project" value="InterPro"/>
</dbReference>
<dbReference type="InterPro" id="IPR041588">
    <property type="entry name" value="Integrase_H2C2"/>
</dbReference>
<reference evidence="8 9" key="1">
    <citation type="journal article" date="2021" name="Nat. Plants">
        <title>The Taxus genome provides insights into paclitaxel biosynthesis.</title>
        <authorList>
            <person name="Xiong X."/>
            <person name="Gou J."/>
            <person name="Liao Q."/>
            <person name="Li Y."/>
            <person name="Zhou Q."/>
            <person name="Bi G."/>
            <person name="Li C."/>
            <person name="Du R."/>
            <person name="Wang X."/>
            <person name="Sun T."/>
            <person name="Guo L."/>
            <person name="Liang H."/>
            <person name="Lu P."/>
            <person name="Wu Y."/>
            <person name="Zhang Z."/>
            <person name="Ro D.K."/>
            <person name="Shang Y."/>
            <person name="Huang S."/>
            <person name="Yan J."/>
        </authorList>
    </citation>
    <scope>NUCLEOTIDE SEQUENCE [LARGE SCALE GENOMIC DNA]</scope>
    <source>
        <strain evidence="8">Ta-2019</strain>
    </source>
</reference>
<dbReference type="GO" id="GO:0004519">
    <property type="term" value="F:endonuclease activity"/>
    <property type="evidence" value="ECO:0007669"/>
    <property type="project" value="UniProtKB-KW"/>
</dbReference>
<dbReference type="GO" id="GO:0003964">
    <property type="term" value="F:RNA-directed DNA polymerase activity"/>
    <property type="evidence" value="ECO:0007669"/>
    <property type="project" value="UniProtKB-KW"/>
</dbReference>
<evidence type="ECO:0000256" key="4">
    <source>
        <dbReference type="ARBA" id="ARBA00022759"/>
    </source>
</evidence>
<accession>A0AA38CG24</accession>
<dbReference type="Pfam" id="PF17921">
    <property type="entry name" value="Integrase_H2C2"/>
    <property type="match status" value="1"/>
</dbReference>
<dbReference type="Pfam" id="PF17917">
    <property type="entry name" value="RT_RNaseH"/>
    <property type="match status" value="1"/>
</dbReference>
<evidence type="ECO:0000256" key="5">
    <source>
        <dbReference type="ARBA" id="ARBA00022801"/>
    </source>
</evidence>
<dbReference type="InterPro" id="IPR041373">
    <property type="entry name" value="RT_RNaseH"/>
</dbReference>
<dbReference type="InterPro" id="IPR012337">
    <property type="entry name" value="RNaseH-like_sf"/>
</dbReference>
<keyword evidence="6" id="KW-0695">RNA-directed DNA polymerase</keyword>
<name>A0AA38CG24_TAXCH</name>
<keyword evidence="3" id="KW-0540">Nuclease</keyword>
<dbReference type="GO" id="GO:0016787">
    <property type="term" value="F:hydrolase activity"/>
    <property type="evidence" value="ECO:0007669"/>
    <property type="project" value="UniProtKB-KW"/>
</dbReference>
<proteinExistence type="predicted"/>
<dbReference type="EMBL" id="JAHRHJ020000010">
    <property type="protein sequence ID" value="KAH9299885.1"/>
    <property type="molecule type" value="Genomic_DNA"/>
</dbReference>
<dbReference type="PROSITE" id="PS50994">
    <property type="entry name" value="INTEGRASE"/>
    <property type="match status" value="1"/>
</dbReference>
<dbReference type="Gene3D" id="3.30.420.10">
    <property type="entry name" value="Ribonuclease H-like superfamily/Ribonuclease H"/>
    <property type="match status" value="1"/>
</dbReference>
<dbReference type="InterPro" id="IPR001584">
    <property type="entry name" value="Integrase_cat-core"/>
</dbReference>
<dbReference type="SUPFAM" id="SSF56672">
    <property type="entry name" value="DNA/RNA polymerases"/>
    <property type="match status" value="1"/>
</dbReference>
<dbReference type="PANTHER" id="PTHR37984:SF5">
    <property type="entry name" value="PROTEIN NYNRIN-LIKE"/>
    <property type="match status" value="1"/>
</dbReference>
<evidence type="ECO:0000256" key="1">
    <source>
        <dbReference type="ARBA" id="ARBA00022679"/>
    </source>
</evidence>
<dbReference type="InterPro" id="IPR036397">
    <property type="entry name" value="RNaseH_sf"/>
</dbReference>
<evidence type="ECO:0000256" key="2">
    <source>
        <dbReference type="ARBA" id="ARBA00022695"/>
    </source>
</evidence>
<keyword evidence="1" id="KW-0808">Transferase</keyword>
<dbReference type="Gene3D" id="1.10.340.70">
    <property type="match status" value="1"/>
</dbReference>
<dbReference type="PANTHER" id="PTHR37984">
    <property type="entry name" value="PROTEIN CBG26694"/>
    <property type="match status" value="1"/>
</dbReference>
<dbReference type="SUPFAM" id="SSF53098">
    <property type="entry name" value="Ribonuclease H-like"/>
    <property type="match status" value="1"/>
</dbReference>
<dbReference type="InterPro" id="IPR050951">
    <property type="entry name" value="Retrovirus_Pol_polyprotein"/>
</dbReference>
<feature type="domain" description="Integrase catalytic" evidence="7">
    <location>
        <begin position="197"/>
        <end position="335"/>
    </location>
</feature>
<sequence length="335" mass="38601">MTLFLPFLVQQNKDNDEQPIAFFSQSLDDYEVKYSFIEKHLLAVIRSLKKFKHLVSNNKVQLLVSHAGVKDFLLNKDLNEKRVSWITRVMEYNIEIKITKLVVPYAIIDGVLFKKDVNGVLLRCISTNQIYRVLEEFHGGPAGGHFAPRVTALKIMKASYYWPKIFSDCYAWIKRCKNCAFFIGKERLAAIPLHPISVDQPFMQWGLDFIRVINPNLSQGHNWILTATDYFTKWTEVVALKEVNESSILDFYEGIATRFGIPAIIILDNALAFIGSKVTEWAVKNGIYLSTLSNYYPQGNVQVESTNKNLLRIIRRTLDENQRSWHTKTEITLTS</sequence>
<evidence type="ECO:0000313" key="9">
    <source>
        <dbReference type="Proteomes" id="UP000824469"/>
    </source>
</evidence>
<keyword evidence="9" id="KW-1185">Reference proteome</keyword>